<dbReference type="InterPro" id="IPR005467">
    <property type="entry name" value="His_kinase_dom"/>
</dbReference>
<keyword evidence="13 21" id="KW-0472">Membrane</keyword>
<dbReference type="eggNOG" id="COG5002">
    <property type="taxonomic scope" value="Bacteria"/>
</dbReference>
<dbReference type="InterPro" id="IPR000700">
    <property type="entry name" value="PAS-assoc_C"/>
</dbReference>
<feature type="domain" description="HAMP" evidence="26">
    <location>
        <begin position="179"/>
        <end position="233"/>
    </location>
</feature>
<dbReference type="FunFam" id="1.10.287.130:FF:000002">
    <property type="entry name" value="Two-component osmosensing histidine kinase"/>
    <property type="match status" value="1"/>
</dbReference>
<evidence type="ECO:0000256" key="20">
    <source>
        <dbReference type="SAM" id="Coils"/>
    </source>
</evidence>
<feature type="domain" description="PAS" evidence="24">
    <location>
        <begin position="238"/>
        <end position="293"/>
    </location>
</feature>
<dbReference type="Gene3D" id="1.20.120.160">
    <property type="entry name" value="HPT domain"/>
    <property type="match status" value="1"/>
</dbReference>
<keyword evidence="8" id="KW-0547">Nucleotide-binding</keyword>
<dbReference type="PANTHER" id="PTHR45339:SF1">
    <property type="entry name" value="HYBRID SIGNAL TRANSDUCTION HISTIDINE KINASE J"/>
    <property type="match status" value="1"/>
</dbReference>
<evidence type="ECO:0000256" key="2">
    <source>
        <dbReference type="ARBA" id="ARBA00004651"/>
    </source>
</evidence>
<dbReference type="CDD" id="cd00088">
    <property type="entry name" value="HPT"/>
    <property type="match status" value="1"/>
</dbReference>
<dbReference type="CDD" id="cd00082">
    <property type="entry name" value="HisKA"/>
    <property type="match status" value="1"/>
</dbReference>
<evidence type="ECO:0000256" key="16">
    <source>
        <dbReference type="ARBA" id="ARBA00068150"/>
    </source>
</evidence>
<organism evidence="28 29">
    <name type="scientific">Methyloversatilis universalis (strain ATCC BAA-1314 / DSM 25237 / JCM 13912 / CCUG 52030 / FAM5)</name>
    <dbReference type="NCBI Taxonomy" id="1000565"/>
    <lineage>
        <taxon>Bacteria</taxon>
        <taxon>Pseudomonadati</taxon>
        <taxon>Pseudomonadota</taxon>
        <taxon>Betaproteobacteria</taxon>
        <taxon>Nitrosomonadales</taxon>
        <taxon>Sterolibacteriaceae</taxon>
        <taxon>Methyloversatilis</taxon>
    </lineage>
</organism>
<dbReference type="SMART" id="SM00304">
    <property type="entry name" value="HAMP"/>
    <property type="match status" value="1"/>
</dbReference>
<dbReference type="OrthoDB" id="8552871at2"/>
<evidence type="ECO:0000259" key="25">
    <source>
        <dbReference type="PROSITE" id="PS50113"/>
    </source>
</evidence>
<dbReference type="Pfam" id="PF00672">
    <property type="entry name" value="HAMP"/>
    <property type="match status" value="1"/>
</dbReference>
<evidence type="ECO:0000256" key="4">
    <source>
        <dbReference type="ARBA" id="ARBA00022475"/>
    </source>
</evidence>
<feature type="domain" description="HPt" evidence="27">
    <location>
        <begin position="1070"/>
        <end position="1172"/>
    </location>
</feature>
<dbReference type="SMART" id="SM00448">
    <property type="entry name" value="REC"/>
    <property type="match status" value="2"/>
</dbReference>
<evidence type="ECO:0000256" key="3">
    <source>
        <dbReference type="ARBA" id="ARBA00012438"/>
    </source>
</evidence>
<accession>F5R8S7</accession>
<dbReference type="InterPro" id="IPR036097">
    <property type="entry name" value="HisK_dim/P_sf"/>
</dbReference>
<keyword evidence="5 19" id="KW-0597">Phosphoprotein</keyword>
<comment type="subunit">
    <text evidence="15">At low DSF concentrations, interacts with RpfF.</text>
</comment>
<feature type="modified residue" description="4-aspartylphosphate" evidence="19">
    <location>
        <position position="822"/>
    </location>
</feature>
<dbReference type="PROSITE" id="PS50109">
    <property type="entry name" value="HIS_KIN"/>
    <property type="match status" value="1"/>
</dbReference>
<comment type="catalytic activity">
    <reaction evidence="1">
        <text>ATP + protein L-histidine = ADP + protein N-phospho-L-histidine.</text>
        <dbReference type="EC" id="2.7.13.3"/>
    </reaction>
</comment>
<evidence type="ECO:0000256" key="10">
    <source>
        <dbReference type="ARBA" id="ARBA00022840"/>
    </source>
</evidence>
<dbReference type="Pfam" id="PF00512">
    <property type="entry name" value="HisKA"/>
    <property type="match status" value="1"/>
</dbReference>
<dbReference type="SMART" id="SM00073">
    <property type="entry name" value="HPT"/>
    <property type="match status" value="1"/>
</dbReference>
<keyword evidence="4" id="KW-1003">Cell membrane</keyword>
<dbReference type="CDD" id="cd00130">
    <property type="entry name" value="PAS"/>
    <property type="match status" value="2"/>
</dbReference>
<evidence type="ECO:0000256" key="12">
    <source>
        <dbReference type="ARBA" id="ARBA00023012"/>
    </source>
</evidence>
<dbReference type="InterPro" id="IPR011006">
    <property type="entry name" value="CheY-like_superfamily"/>
</dbReference>
<name>F5R8S7_METUF</name>
<dbReference type="InterPro" id="IPR036641">
    <property type="entry name" value="HPT_dom_sf"/>
</dbReference>
<evidence type="ECO:0000256" key="18">
    <source>
        <dbReference type="PROSITE-ProRule" id="PRU00110"/>
    </source>
</evidence>
<dbReference type="GO" id="GO:0000155">
    <property type="term" value="F:phosphorelay sensor kinase activity"/>
    <property type="evidence" value="ECO:0007669"/>
    <property type="project" value="InterPro"/>
</dbReference>
<dbReference type="InterPro" id="IPR001789">
    <property type="entry name" value="Sig_transdc_resp-reg_receiver"/>
</dbReference>
<feature type="domain" description="Response regulatory" evidence="23">
    <location>
        <begin position="917"/>
        <end position="1033"/>
    </location>
</feature>
<reference evidence="28 29" key="1">
    <citation type="journal article" date="2011" name="J. Bacteriol.">
        <title>Genome sequence of Methyloversatilis universalis FAM5T, a methylotrophic representative of the order Rhodocyclales.</title>
        <authorList>
            <person name="Kittichotirat W."/>
            <person name="Good N.M."/>
            <person name="Hall R."/>
            <person name="Bringel F."/>
            <person name="Lajus A."/>
            <person name="Medigue C."/>
            <person name="Smalley N.E."/>
            <person name="Beck D."/>
            <person name="Bumgarner R."/>
            <person name="Vuilleumier S."/>
            <person name="Kalyuzhnaya M.G."/>
        </authorList>
    </citation>
    <scope>NUCLEOTIDE SEQUENCE [LARGE SCALE GENOMIC DNA]</scope>
    <source>
        <strain evidence="29">ATCC BAA-1314 / JCM 13912 / FAM5</strain>
    </source>
</reference>
<dbReference type="Pfam" id="PF13426">
    <property type="entry name" value="PAS_9"/>
    <property type="match status" value="1"/>
</dbReference>
<dbReference type="InterPro" id="IPR004358">
    <property type="entry name" value="Sig_transdc_His_kin-like_C"/>
</dbReference>
<dbReference type="EC" id="2.7.13.3" evidence="3"/>
<dbReference type="GO" id="GO:0005886">
    <property type="term" value="C:plasma membrane"/>
    <property type="evidence" value="ECO:0007669"/>
    <property type="project" value="UniProtKB-SubCell"/>
</dbReference>
<evidence type="ECO:0000256" key="15">
    <source>
        <dbReference type="ARBA" id="ARBA00064003"/>
    </source>
</evidence>
<feature type="transmembrane region" description="Helical" evidence="21">
    <location>
        <begin position="155"/>
        <end position="177"/>
    </location>
</feature>
<evidence type="ECO:0000313" key="28">
    <source>
        <dbReference type="EMBL" id="EGK72817.1"/>
    </source>
</evidence>
<dbReference type="PROSITE" id="PS50113">
    <property type="entry name" value="PAC"/>
    <property type="match status" value="1"/>
</dbReference>
<dbReference type="SMART" id="SM00387">
    <property type="entry name" value="HATPase_c"/>
    <property type="match status" value="1"/>
</dbReference>
<evidence type="ECO:0000259" key="24">
    <source>
        <dbReference type="PROSITE" id="PS50112"/>
    </source>
</evidence>
<dbReference type="Gene3D" id="3.30.450.20">
    <property type="entry name" value="PAS domain"/>
    <property type="match status" value="2"/>
</dbReference>
<dbReference type="PRINTS" id="PR00344">
    <property type="entry name" value="BCTRLSENSOR"/>
</dbReference>
<dbReference type="Pfam" id="PF01627">
    <property type="entry name" value="Hpt"/>
    <property type="match status" value="1"/>
</dbReference>
<keyword evidence="6" id="KW-0808">Transferase</keyword>
<evidence type="ECO:0000256" key="6">
    <source>
        <dbReference type="ARBA" id="ARBA00022679"/>
    </source>
</evidence>
<dbReference type="eggNOG" id="COG0642">
    <property type="taxonomic scope" value="Bacteria"/>
</dbReference>
<evidence type="ECO:0000256" key="11">
    <source>
        <dbReference type="ARBA" id="ARBA00022989"/>
    </source>
</evidence>
<evidence type="ECO:0000256" key="17">
    <source>
        <dbReference type="ARBA" id="ARBA00070152"/>
    </source>
</evidence>
<dbReference type="STRING" id="1000565.METUNv1_00645"/>
<evidence type="ECO:0000259" key="27">
    <source>
        <dbReference type="PROSITE" id="PS50894"/>
    </source>
</evidence>
<feature type="coiled-coil region" evidence="20">
    <location>
        <begin position="356"/>
        <end position="387"/>
    </location>
</feature>
<evidence type="ECO:0000256" key="13">
    <source>
        <dbReference type="ARBA" id="ARBA00023136"/>
    </source>
</evidence>
<dbReference type="RefSeq" id="WP_008058762.1">
    <property type="nucleotide sequence ID" value="NZ_AFHG01000030.1"/>
</dbReference>
<dbReference type="Proteomes" id="UP000005019">
    <property type="component" value="Unassembled WGS sequence"/>
</dbReference>
<dbReference type="AlphaFoldDB" id="F5R8S7"/>
<evidence type="ECO:0000256" key="14">
    <source>
        <dbReference type="ARBA" id="ARBA00058004"/>
    </source>
</evidence>
<dbReference type="FunFam" id="3.30.565.10:FF:000010">
    <property type="entry name" value="Sensor histidine kinase RcsC"/>
    <property type="match status" value="1"/>
</dbReference>
<dbReference type="PROSITE" id="PS50894">
    <property type="entry name" value="HPT"/>
    <property type="match status" value="1"/>
</dbReference>
<evidence type="ECO:0000256" key="19">
    <source>
        <dbReference type="PROSITE-ProRule" id="PRU00169"/>
    </source>
</evidence>
<keyword evidence="7 21" id="KW-0812">Transmembrane</keyword>
<keyword evidence="11 21" id="KW-1133">Transmembrane helix</keyword>
<dbReference type="Pfam" id="PF13188">
    <property type="entry name" value="PAS_8"/>
    <property type="match status" value="1"/>
</dbReference>
<dbReference type="SUPFAM" id="SSF52172">
    <property type="entry name" value="CheY-like"/>
    <property type="match status" value="2"/>
</dbReference>
<dbReference type="PANTHER" id="PTHR45339">
    <property type="entry name" value="HYBRID SIGNAL TRANSDUCTION HISTIDINE KINASE J"/>
    <property type="match status" value="1"/>
</dbReference>
<dbReference type="Gene3D" id="3.30.565.10">
    <property type="entry name" value="Histidine kinase-like ATPase, C-terminal domain"/>
    <property type="match status" value="1"/>
</dbReference>
<evidence type="ECO:0000259" key="22">
    <source>
        <dbReference type="PROSITE" id="PS50109"/>
    </source>
</evidence>
<feature type="modified residue" description="Phosphohistidine" evidence="18">
    <location>
        <position position="1109"/>
    </location>
</feature>
<dbReference type="SUPFAM" id="SSF47226">
    <property type="entry name" value="Histidine-containing phosphotransfer domain, HPT domain"/>
    <property type="match status" value="1"/>
</dbReference>
<evidence type="ECO:0000256" key="21">
    <source>
        <dbReference type="SAM" id="Phobius"/>
    </source>
</evidence>
<dbReference type="SUPFAM" id="SSF55785">
    <property type="entry name" value="PYP-like sensor domain (PAS domain)"/>
    <property type="match status" value="2"/>
</dbReference>
<evidence type="ECO:0000259" key="23">
    <source>
        <dbReference type="PROSITE" id="PS50110"/>
    </source>
</evidence>
<keyword evidence="12" id="KW-0902">Two-component regulatory system</keyword>
<keyword evidence="10" id="KW-0067">ATP-binding</keyword>
<keyword evidence="9 28" id="KW-0418">Kinase</keyword>
<dbReference type="SMART" id="SM00091">
    <property type="entry name" value="PAS"/>
    <property type="match status" value="2"/>
</dbReference>
<dbReference type="CDD" id="cd17546">
    <property type="entry name" value="REC_hyHK_CKI1_RcsC-like"/>
    <property type="match status" value="2"/>
</dbReference>
<gene>
    <name evidence="28" type="ORF">METUNv1_00645</name>
</gene>
<dbReference type="PROSITE" id="PS50885">
    <property type="entry name" value="HAMP"/>
    <property type="match status" value="1"/>
</dbReference>
<dbReference type="PROSITE" id="PS50110">
    <property type="entry name" value="RESPONSE_REGULATORY"/>
    <property type="match status" value="2"/>
</dbReference>
<feature type="domain" description="PAC" evidence="25">
    <location>
        <begin position="460"/>
        <end position="512"/>
    </location>
</feature>
<feature type="domain" description="Response regulatory" evidence="23">
    <location>
        <begin position="772"/>
        <end position="890"/>
    </location>
</feature>
<dbReference type="InterPro" id="IPR003661">
    <property type="entry name" value="HisK_dim/P_dom"/>
</dbReference>
<evidence type="ECO:0000256" key="1">
    <source>
        <dbReference type="ARBA" id="ARBA00000085"/>
    </source>
</evidence>
<dbReference type="InterPro" id="IPR035965">
    <property type="entry name" value="PAS-like_dom_sf"/>
</dbReference>
<feature type="domain" description="Histidine kinase" evidence="22">
    <location>
        <begin position="530"/>
        <end position="751"/>
    </location>
</feature>
<dbReference type="Gene3D" id="1.10.287.130">
    <property type="match status" value="1"/>
</dbReference>
<dbReference type="CDD" id="cd16922">
    <property type="entry name" value="HATPase_EvgS-ArcB-TorS-like"/>
    <property type="match status" value="1"/>
</dbReference>
<dbReference type="InterPro" id="IPR036890">
    <property type="entry name" value="HATPase_C_sf"/>
</dbReference>
<dbReference type="Pfam" id="PF00072">
    <property type="entry name" value="Response_reg"/>
    <property type="match status" value="2"/>
</dbReference>
<dbReference type="EMBL" id="AFHG01000030">
    <property type="protein sequence ID" value="EGK72817.1"/>
    <property type="molecule type" value="Genomic_DNA"/>
</dbReference>
<dbReference type="Gene3D" id="6.10.340.10">
    <property type="match status" value="1"/>
</dbReference>
<dbReference type="InterPro" id="IPR003660">
    <property type="entry name" value="HAMP_dom"/>
</dbReference>
<dbReference type="Pfam" id="PF02518">
    <property type="entry name" value="HATPase_c"/>
    <property type="match status" value="1"/>
</dbReference>
<dbReference type="InterPro" id="IPR000014">
    <property type="entry name" value="PAS"/>
</dbReference>
<proteinExistence type="predicted"/>
<dbReference type="SUPFAM" id="SSF55874">
    <property type="entry name" value="ATPase domain of HSP90 chaperone/DNA topoisomerase II/histidine kinase"/>
    <property type="match status" value="1"/>
</dbReference>
<comment type="subcellular location">
    <subcellularLocation>
        <location evidence="2">Cell membrane</location>
        <topology evidence="2">Multi-pass membrane protein</topology>
    </subcellularLocation>
</comment>
<dbReference type="SUPFAM" id="SSF47384">
    <property type="entry name" value="Homodimeric domain of signal transducing histidine kinase"/>
    <property type="match status" value="1"/>
</dbReference>
<protein>
    <recommendedName>
        <fullName evidence="16">Sensory/regulatory protein RpfC</fullName>
        <ecNumber evidence="3">2.7.13.3</ecNumber>
    </recommendedName>
    <alternativeName>
        <fullName evidence="17">Virulence sensor protein BvgS</fullName>
    </alternativeName>
</protein>
<dbReference type="NCBIfam" id="TIGR00229">
    <property type="entry name" value="sensory_box"/>
    <property type="match status" value="2"/>
</dbReference>
<dbReference type="Gene3D" id="3.40.50.2300">
    <property type="match status" value="2"/>
</dbReference>
<feature type="transmembrane region" description="Helical" evidence="21">
    <location>
        <begin position="12"/>
        <end position="34"/>
    </location>
</feature>
<comment type="function">
    <text evidence="14">Member of the two-component regulatory system BvgS/BvgA. Phosphorylates BvgA via a four-step phosphorelay in response to environmental signals.</text>
</comment>
<keyword evidence="29" id="KW-1185">Reference proteome</keyword>
<dbReference type="PROSITE" id="PS50112">
    <property type="entry name" value="PAS"/>
    <property type="match status" value="1"/>
</dbReference>
<evidence type="ECO:0000313" key="29">
    <source>
        <dbReference type="Proteomes" id="UP000005019"/>
    </source>
</evidence>
<dbReference type="eggNOG" id="COG2205">
    <property type="taxonomic scope" value="Bacteria"/>
</dbReference>
<evidence type="ECO:0000256" key="5">
    <source>
        <dbReference type="ARBA" id="ARBA00022553"/>
    </source>
</evidence>
<dbReference type="GO" id="GO:0005524">
    <property type="term" value="F:ATP binding"/>
    <property type="evidence" value="ECO:0007669"/>
    <property type="project" value="UniProtKB-KW"/>
</dbReference>
<feature type="modified residue" description="4-aspartylphosphate" evidence="19">
    <location>
        <position position="966"/>
    </location>
</feature>
<sequence length="1245" mass="135683">MNGPAARNPTSIAALLIVLIVVTVSVLLGAGGALTYRSYSQGERDEFNRAMNLASEQLAISLAPAAWNLEYEQVRKLMESRLREPAVHGLTVQLDTARFTLERSRDGVPRWVDGDLNAQGLFVSEQPIRFDGQVIGQVRQYGTTRFVDEELRAALIARILFIVLLDAVLSLALYIGLQRMVLQPLRLVERHADAVARGEHSQTVLGELRFTGELQRLTESIDAMVRQLGLRNEELSRSTERFERVIRLLPFPVSLFDRDGRIVFVNQRFVETFGYTLDDLPDAHTWFERAYPDPTYRSEVLNGWAQELEASRQASGLIKARPYRVTCKDGSVKIVEISGMMTEDPNITVLNDITDRTLAEEELARHRNRLEELVSSRTAELEAANRRLEETQFALDHAGVAIQWIDAETGCFSAVNDQACTLFGRPRERIIGLPASTVLADFSRDGLKTMEQRLRAEGSLRLEGSALRGDGNRVPIEIGVFFDPPPDGSAGHYIAFAIDITPRKEAEQALIRAKLAAESAAQARSEFLANMSHEIRTPMNAVIGMTRLALQTELTPKQRNFVSKAHGSAVALLGILNDILDFSKVEAGRIDLEQVDFRLERVFDSLGTVIALKADEKGLDLLFDVAPDTPDVIVGDPLRLGQILTNLAGNAVKFTDRGEVIVSCRPVARDDDGVTLEFGVRDTGIGMSAEQISELFQPFRQGDSTISRRFGGTGLGLAISKRLADLMHGTLEVRSTPGKGSHFTLTVRVPLGRDSEGTQSAGPLPTELKGRRVLVVDDNPDALDILCRDLAHLGLSPERAESATAALALIASQPPFDLMVSDWRMPGMDGIELTRKVQALAPGSRPATVIMVSVHDAEEVRAASSELSLAAVLNKPVSLSSLHDALTSAFGRSGAQPGPSASAGFGRSDAAALRGRSVLLVEDNEINQELGIELLRSIGMVVTVANNGQEALERLDQQRFDCVLMDVQMPVMDGLAATRAIRQRPALKGLPVIAMTAGAMESERAQTREAGMDEHVTKPVDIDALINALLRALGTDAPVADSAPAASAIDSPDAAPLLDASTALRALRGNQTTYVKILGLFIDSADATLEALQRSRADMDLDRLWQIAHKLRGSCASLGAQALLACANALEQACREQADIGRVTTITEQTRTTLAATREAVVSYLDRHARVWPSTRLRSELARLKALLESNDSDALDLVDRLLSAEVPQQLHGHLKDIGRATHRYDFDAALALLQTVPLPPDSEG</sequence>
<evidence type="ECO:0000256" key="9">
    <source>
        <dbReference type="ARBA" id="ARBA00022777"/>
    </source>
</evidence>
<keyword evidence="20" id="KW-0175">Coiled coil</keyword>
<evidence type="ECO:0000256" key="7">
    <source>
        <dbReference type="ARBA" id="ARBA00022692"/>
    </source>
</evidence>
<dbReference type="InterPro" id="IPR003594">
    <property type="entry name" value="HATPase_dom"/>
</dbReference>
<evidence type="ECO:0000256" key="8">
    <source>
        <dbReference type="ARBA" id="ARBA00022741"/>
    </source>
</evidence>
<dbReference type="InterPro" id="IPR008207">
    <property type="entry name" value="Sig_transdc_His_kin_Hpt_dom"/>
</dbReference>
<dbReference type="SMART" id="SM00388">
    <property type="entry name" value="HisKA"/>
    <property type="match status" value="1"/>
</dbReference>
<evidence type="ECO:0000259" key="26">
    <source>
        <dbReference type="PROSITE" id="PS50885"/>
    </source>
</evidence>
<comment type="caution">
    <text evidence="28">The sequence shown here is derived from an EMBL/GenBank/DDBJ whole genome shotgun (WGS) entry which is preliminary data.</text>
</comment>